<dbReference type="InterPro" id="IPR011004">
    <property type="entry name" value="Trimer_LpxA-like_sf"/>
</dbReference>
<organism evidence="1 2">
    <name type="scientific">Kryptobacter tengchongensis</name>
    <dbReference type="NCBI Taxonomy" id="1643429"/>
    <lineage>
        <taxon>Bacteria</taxon>
        <taxon>Pseudomonadati</taxon>
        <taxon>Candidatus Kryptoniota</taxon>
        <taxon>Candidatus Kryptobacter</taxon>
    </lineage>
</organism>
<dbReference type="Gene3D" id="2.160.10.10">
    <property type="entry name" value="Hexapeptide repeat proteins"/>
    <property type="match status" value="1"/>
</dbReference>
<keyword evidence="2" id="KW-1185">Reference proteome</keyword>
<keyword evidence="1" id="KW-0808">Transferase</keyword>
<reference evidence="1 2" key="1">
    <citation type="submission" date="2015-11" db="EMBL/GenBank/DDBJ databases">
        <authorList>
            <person name="Varghese N."/>
        </authorList>
    </citation>
    <scope>NUCLEOTIDE SEQUENCE [LARGE SCALE GENOMIC DNA]</scope>
    <source>
        <strain evidence="1 2">JGI-24</strain>
    </source>
</reference>
<dbReference type="AlphaFoldDB" id="A0A656D875"/>
<dbReference type="Pfam" id="PF13562">
    <property type="entry name" value="NTP_transf_4"/>
    <property type="match status" value="1"/>
</dbReference>
<accession>A0A656D875</accession>
<evidence type="ECO:0000313" key="1">
    <source>
        <dbReference type="EMBL" id="CUT01039.1"/>
    </source>
</evidence>
<dbReference type="RefSeq" id="WP_267885885.1">
    <property type="nucleotide sequence ID" value="NZ_CZVU01000032.1"/>
</dbReference>
<dbReference type="SUPFAM" id="SSF51161">
    <property type="entry name" value="Trimeric LpxA-like enzymes"/>
    <property type="match status" value="1"/>
</dbReference>
<dbReference type="Pfam" id="PF00132">
    <property type="entry name" value="Hexapep"/>
    <property type="match status" value="1"/>
</dbReference>
<feature type="non-terminal residue" evidence="1">
    <location>
        <position position="1"/>
    </location>
</feature>
<proteinExistence type="predicted"/>
<dbReference type="Proteomes" id="UP000243065">
    <property type="component" value="Unassembled WGS sequence"/>
</dbReference>
<protein>
    <submittedName>
        <fullName evidence="1">Transferase hexapeptide (Six repeat-containing protein)</fullName>
    </submittedName>
</protein>
<dbReference type="InterPro" id="IPR001451">
    <property type="entry name" value="Hexapep"/>
</dbReference>
<dbReference type="EMBL" id="CZVU01000032">
    <property type="protein sequence ID" value="CUT01039.1"/>
    <property type="molecule type" value="Genomic_DNA"/>
</dbReference>
<dbReference type="GO" id="GO:0016740">
    <property type="term" value="F:transferase activity"/>
    <property type="evidence" value="ECO:0007669"/>
    <property type="project" value="UniProtKB-KW"/>
</dbReference>
<dbReference type="InterPro" id="IPR023917">
    <property type="entry name" value="Bifunctiontional_GlmU_bac-type"/>
</dbReference>
<evidence type="ECO:0000313" key="2">
    <source>
        <dbReference type="Proteomes" id="UP000243065"/>
    </source>
</evidence>
<gene>
    <name evidence="1" type="ORF">JGI24_00877</name>
</gene>
<name>A0A656D875_KRYT1</name>
<sequence length="234" mass="26379">RPVYELRCGITLLKDKIIRSFSNPTVILHARDYLTDILKRDYPNFYVNEIPSNVTQVLFINGRVLAEPHFADKFKYPGKDVVYVKDGEIIAFWATGENLKRFREKLGNPILKSDLDGFEKIEANVKLITYPWELVNNNGEQILIDFNILTEGKAKKLGKIYDGVHLLNEHFIHIEEGAKIKPGVVLDAENGPIYIGKNAKILPNAVIEGPAYIGDDSLIKVSAKIYENTSIGPV</sequence>